<accession>A0AAE1WA88</accession>
<reference evidence="1" key="1">
    <citation type="submission" date="2020-06" db="EMBL/GenBank/DDBJ databases">
        <authorList>
            <person name="Li T."/>
            <person name="Hu X."/>
            <person name="Zhang T."/>
            <person name="Song X."/>
            <person name="Zhang H."/>
            <person name="Dai N."/>
            <person name="Sheng W."/>
            <person name="Hou X."/>
            <person name="Wei L."/>
        </authorList>
    </citation>
    <scope>NUCLEOTIDE SEQUENCE</scope>
    <source>
        <strain evidence="1">K16</strain>
        <tissue evidence="1">Leaf</tissue>
    </source>
</reference>
<protein>
    <recommendedName>
        <fullName evidence="3">Reverse transcriptase</fullName>
    </recommendedName>
</protein>
<evidence type="ECO:0000313" key="1">
    <source>
        <dbReference type="EMBL" id="KAK4389664.1"/>
    </source>
</evidence>
<dbReference type="AlphaFoldDB" id="A0AAE1WA88"/>
<proteinExistence type="predicted"/>
<reference evidence="1" key="2">
    <citation type="journal article" date="2024" name="Plant">
        <title>Genomic evolution and insights into agronomic trait innovations of Sesamum species.</title>
        <authorList>
            <person name="Miao H."/>
            <person name="Wang L."/>
            <person name="Qu L."/>
            <person name="Liu H."/>
            <person name="Sun Y."/>
            <person name="Le M."/>
            <person name="Wang Q."/>
            <person name="Wei S."/>
            <person name="Zheng Y."/>
            <person name="Lin W."/>
            <person name="Duan Y."/>
            <person name="Cao H."/>
            <person name="Xiong S."/>
            <person name="Wang X."/>
            <person name="Wei L."/>
            <person name="Li C."/>
            <person name="Ma Q."/>
            <person name="Ju M."/>
            <person name="Zhao R."/>
            <person name="Li G."/>
            <person name="Mu C."/>
            <person name="Tian Q."/>
            <person name="Mei H."/>
            <person name="Zhang T."/>
            <person name="Gao T."/>
            <person name="Zhang H."/>
        </authorList>
    </citation>
    <scope>NUCLEOTIDE SEQUENCE</scope>
    <source>
        <strain evidence="1">K16</strain>
    </source>
</reference>
<gene>
    <name evidence="1" type="ORF">Sango_2303400</name>
</gene>
<organism evidence="1 2">
    <name type="scientific">Sesamum angolense</name>
    <dbReference type="NCBI Taxonomy" id="2727404"/>
    <lineage>
        <taxon>Eukaryota</taxon>
        <taxon>Viridiplantae</taxon>
        <taxon>Streptophyta</taxon>
        <taxon>Embryophyta</taxon>
        <taxon>Tracheophyta</taxon>
        <taxon>Spermatophyta</taxon>
        <taxon>Magnoliopsida</taxon>
        <taxon>eudicotyledons</taxon>
        <taxon>Gunneridae</taxon>
        <taxon>Pentapetalae</taxon>
        <taxon>asterids</taxon>
        <taxon>lamiids</taxon>
        <taxon>Lamiales</taxon>
        <taxon>Pedaliaceae</taxon>
        <taxon>Sesamum</taxon>
    </lineage>
</organism>
<name>A0AAE1WA88_9LAMI</name>
<dbReference type="EMBL" id="JACGWL010000013">
    <property type="protein sequence ID" value="KAK4389664.1"/>
    <property type="molecule type" value="Genomic_DNA"/>
</dbReference>
<dbReference type="Proteomes" id="UP001289374">
    <property type="component" value="Unassembled WGS sequence"/>
</dbReference>
<comment type="caution">
    <text evidence="1">The sequence shown here is derived from an EMBL/GenBank/DDBJ whole genome shotgun (WGS) entry which is preliminary data.</text>
</comment>
<evidence type="ECO:0000313" key="2">
    <source>
        <dbReference type="Proteomes" id="UP001289374"/>
    </source>
</evidence>
<evidence type="ECO:0008006" key="3">
    <source>
        <dbReference type="Google" id="ProtNLM"/>
    </source>
</evidence>
<keyword evidence="2" id="KW-1185">Reference proteome</keyword>
<sequence>MTMSRPDRVVLTSTSTSPSSFRFQKMWCKHPDFIKVVEDRWVLPVHLTGMLRLKEKLFCLKQRLRQWNKSVFGDILQHLLAAEETVKATELQYDSYLSDENLIALNRQTVELQHTLAVEEDYWTQKSAYKWEVDGERNSHYHLSRKSEPEHPLRLYNMRGVDWDFLQAMLVQLDFPPLWLRFIANCTQHSWFSIMVNGGLSGFFKFSRGLRSLGFVGCYRVSNLAYVDDVLIFTNSNEYNLTRVKDFLDDFTTTIDNA</sequence>